<dbReference type="InterPro" id="IPR043128">
    <property type="entry name" value="Rev_trsase/Diguanyl_cyclase"/>
</dbReference>
<sequence length="89" mass="10628">VYVYIDNIVIFNKNIDKYYYYVEIVLRIFNENKISITSDKLFVAYSVVYLLSYKVNSDRIAKTNDYIEAFKKIKFPYILAELKTYLGIV</sequence>
<proteinExistence type="predicted"/>
<comment type="subcellular location">
    <subcellularLocation>
        <location evidence="1">Mitochondrion</location>
    </subcellularLocation>
</comment>
<dbReference type="InParanoid" id="A0A1J7JWZ3"/>
<dbReference type="EMBL" id="KV875095">
    <property type="protein sequence ID" value="OIW32298.1"/>
    <property type="molecule type" value="Genomic_DNA"/>
</dbReference>
<dbReference type="InterPro" id="IPR043502">
    <property type="entry name" value="DNA/RNA_pol_sf"/>
</dbReference>
<dbReference type="AlphaFoldDB" id="A0A1J7JWZ3"/>
<feature type="non-terminal residue" evidence="3">
    <location>
        <position position="89"/>
    </location>
</feature>
<organism evidence="3 4">
    <name type="scientific">Coniochaeta ligniaria NRRL 30616</name>
    <dbReference type="NCBI Taxonomy" id="1408157"/>
    <lineage>
        <taxon>Eukaryota</taxon>
        <taxon>Fungi</taxon>
        <taxon>Dikarya</taxon>
        <taxon>Ascomycota</taxon>
        <taxon>Pezizomycotina</taxon>
        <taxon>Sordariomycetes</taxon>
        <taxon>Sordariomycetidae</taxon>
        <taxon>Coniochaetales</taxon>
        <taxon>Coniochaetaceae</taxon>
        <taxon>Coniochaeta</taxon>
    </lineage>
</organism>
<feature type="non-terminal residue" evidence="3">
    <location>
        <position position="1"/>
    </location>
</feature>
<accession>A0A1J7JWZ3</accession>
<protein>
    <recommendedName>
        <fullName evidence="5">Reverse transcriptase domain-containing protein</fullName>
    </recommendedName>
</protein>
<dbReference type="OrthoDB" id="5152741at2759"/>
<keyword evidence="4" id="KW-1185">Reference proteome</keyword>
<dbReference type="Gene3D" id="3.30.70.270">
    <property type="match status" value="1"/>
</dbReference>
<dbReference type="Proteomes" id="UP000182658">
    <property type="component" value="Unassembled WGS sequence"/>
</dbReference>
<evidence type="ECO:0000256" key="2">
    <source>
        <dbReference type="ARBA" id="ARBA00023128"/>
    </source>
</evidence>
<name>A0A1J7JWZ3_9PEZI</name>
<dbReference type="STRING" id="1408157.A0A1J7JWZ3"/>
<dbReference type="SUPFAM" id="SSF56672">
    <property type="entry name" value="DNA/RNA polymerases"/>
    <property type="match status" value="1"/>
</dbReference>
<evidence type="ECO:0000313" key="4">
    <source>
        <dbReference type="Proteomes" id="UP000182658"/>
    </source>
</evidence>
<evidence type="ECO:0000256" key="1">
    <source>
        <dbReference type="ARBA" id="ARBA00004173"/>
    </source>
</evidence>
<gene>
    <name evidence="3" type="ORF">CONLIGDRAFT_564974</name>
</gene>
<reference evidence="3 4" key="1">
    <citation type="submission" date="2016-10" db="EMBL/GenBank/DDBJ databases">
        <title>Draft genome sequence of Coniochaeta ligniaria NRRL30616, a lignocellulolytic fungus for bioabatement of inhibitors in plant biomass hydrolysates.</title>
        <authorList>
            <consortium name="DOE Joint Genome Institute"/>
            <person name="Jimenez D.J."/>
            <person name="Hector R.E."/>
            <person name="Riley R."/>
            <person name="Sun H."/>
            <person name="Grigoriev I.V."/>
            <person name="Van Elsas J.D."/>
            <person name="Nichols N.N."/>
        </authorList>
    </citation>
    <scope>NUCLEOTIDE SEQUENCE [LARGE SCALE GENOMIC DNA]</scope>
    <source>
        <strain evidence="3 4">NRRL 30616</strain>
    </source>
</reference>
<keyword evidence="2" id="KW-0496">Mitochondrion</keyword>
<evidence type="ECO:0000313" key="3">
    <source>
        <dbReference type="EMBL" id="OIW32298.1"/>
    </source>
</evidence>
<dbReference type="GO" id="GO:0005739">
    <property type="term" value="C:mitochondrion"/>
    <property type="evidence" value="ECO:0007669"/>
    <property type="project" value="UniProtKB-SubCell"/>
</dbReference>
<evidence type="ECO:0008006" key="5">
    <source>
        <dbReference type="Google" id="ProtNLM"/>
    </source>
</evidence>